<protein>
    <recommendedName>
        <fullName evidence="3">Type II toxin-antitoxin system RelE/ParE family toxin</fullName>
    </recommendedName>
</protein>
<dbReference type="AlphaFoldDB" id="A0A7K1STF2"/>
<keyword evidence="2" id="KW-1185">Reference proteome</keyword>
<evidence type="ECO:0008006" key="3">
    <source>
        <dbReference type="Google" id="ProtNLM"/>
    </source>
</evidence>
<comment type="caution">
    <text evidence="1">The sequence shown here is derived from an EMBL/GenBank/DDBJ whole genome shotgun (WGS) entry which is preliminary data.</text>
</comment>
<proteinExistence type="predicted"/>
<reference evidence="1 2" key="1">
    <citation type="submission" date="2019-12" db="EMBL/GenBank/DDBJ databases">
        <title>Mucilaginibacter sp. HMF7410 genome sequencing and assembly.</title>
        <authorList>
            <person name="Kang H."/>
            <person name="Cha I."/>
            <person name="Kim H."/>
            <person name="Joh K."/>
        </authorList>
    </citation>
    <scope>NUCLEOTIDE SEQUENCE [LARGE SCALE GENOMIC DNA]</scope>
    <source>
        <strain evidence="1 2">HMF7410</strain>
    </source>
</reference>
<evidence type="ECO:0000313" key="2">
    <source>
        <dbReference type="Proteomes" id="UP000462014"/>
    </source>
</evidence>
<gene>
    <name evidence="1" type="ORF">GO621_03190</name>
</gene>
<name>A0A7K1STF2_9SPHI</name>
<organism evidence="1 2">
    <name type="scientific">Mucilaginibacter arboris</name>
    <dbReference type="NCBI Taxonomy" id="2682090"/>
    <lineage>
        <taxon>Bacteria</taxon>
        <taxon>Pseudomonadati</taxon>
        <taxon>Bacteroidota</taxon>
        <taxon>Sphingobacteriia</taxon>
        <taxon>Sphingobacteriales</taxon>
        <taxon>Sphingobacteriaceae</taxon>
        <taxon>Mucilaginibacter</taxon>
    </lineage>
</organism>
<dbReference type="RefSeq" id="WP_157564100.1">
    <property type="nucleotide sequence ID" value="NZ_WPIK01000002.1"/>
</dbReference>
<dbReference type="Proteomes" id="UP000462014">
    <property type="component" value="Unassembled WGS sequence"/>
</dbReference>
<evidence type="ECO:0000313" key="1">
    <source>
        <dbReference type="EMBL" id="MVN20537.1"/>
    </source>
</evidence>
<dbReference type="EMBL" id="WPIK01000002">
    <property type="protein sequence ID" value="MVN20537.1"/>
    <property type="molecule type" value="Genomic_DNA"/>
</dbReference>
<accession>A0A7K1STF2</accession>
<sequence>MYKAIILPLAKQDIKIAAEWYEEKQKGLGKRFMQEVRGKVSYIRSKPKSIAICYDGTRCAVLEVFPFMVHFIVDDVLKMVVISAVFHTSLSPDKWVQR</sequence>
<dbReference type="Gene3D" id="3.30.2310.20">
    <property type="entry name" value="RelE-like"/>
    <property type="match status" value="1"/>
</dbReference>
<dbReference type="InterPro" id="IPR035093">
    <property type="entry name" value="RelE/ParE_toxin_dom_sf"/>
</dbReference>